<dbReference type="RefSeq" id="WP_344115289.1">
    <property type="nucleotide sequence ID" value="NZ_BAAABW010000001.1"/>
</dbReference>
<keyword evidence="3" id="KW-1185">Reference proteome</keyword>
<gene>
    <name evidence="2" type="ORF">GCM10010319_03500</name>
</gene>
<reference evidence="2 3" key="1">
    <citation type="journal article" date="2019" name="Int. J. Syst. Evol. Microbiol.">
        <title>The Global Catalogue of Microorganisms (GCM) 10K type strain sequencing project: providing services to taxonomists for standard genome sequencing and annotation.</title>
        <authorList>
            <consortium name="The Broad Institute Genomics Platform"/>
            <consortium name="The Broad Institute Genome Sequencing Center for Infectious Disease"/>
            <person name="Wu L."/>
            <person name="Ma J."/>
        </authorList>
    </citation>
    <scope>NUCLEOTIDE SEQUENCE [LARGE SCALE GENOMIC DNA]</scope>
    <source>
        <strain evidence="2 3">JCM 4565</strain>
    </source>
</reference>
<proteinExistence type="predicted"/>
<name>A0ABN0WAE2_9ACTN</name>
<comment type="caution">
    <text evidence="2">The sequence shown here is derived from an EMBL/GenBank/DDBJ whole genome shotgun (WGS) entry which is preliminary data.</text>
</comment>
<accession>A0ABN0WAE2</accession>
<sequence>MADRAEPRRASMRTVLAIFAVVTVLALGGVWLSQAQDRASAVSDAPKTAAAQKSPQPVREVPQDTVEAASPEGLPGVRECGLGSATVEPEIITLNCSNTGMVASGIKWAHYGADGADGRGVVQVSGAANGAASSTYPARFRLYGAKNVDGVLAFTGIDVDYTGATPMGESKETYSIA</sequence>
<dbReference type="Proteomes" id="UP001500063">
    <property type="component" value="Unassembled WGS sequence"/>
</dbReference>
<evidence type="ECO:0000313" key="2">
    <source>
        <dbReference type="EMBL" id="GAA0330817.1"/>
    </source>
</evidence>
<dbReference type="EMBL" id="BAAABW010000001">
    <property type="protein sequence ID" value="GAA0330817.1"/>
    <property type="molecule type" value="Genomic_DNA"/>
</dbReference>
<evidence type="ECO:0008006" key="4">
    <source>
        <dbReference type="Google" id="ProtNLM"/>
    </source>
</evidence>
<organism evidence="2 3">
    <name type="scientific">Streptomyces blastmyceticus</name>
    <dbReference type="NCBI Taxonomy" id="68180"/>
    <lineage>
        <taxon>Bacteria</taxon>
        <taxon>Bacillati</taxon>
        <taxon>Actinomycetota</taxon>
        <taxon>Actinomycetes</taxon>
        <taxon>Kitasatosporales</taxon>
        <taxon>Streptomycetaceae</taxon>
        <taxon>Streptomyces</taxon>
    </lineage>
</organism>
<feature type="region of interest" description="Disordered" evidence="1">
    <location>
        <begin position="43"/>
        <end position="75"/>
    </location>
</feature>
<evidence type="ECO:0000256" key="1">
    <source>
        <dbReference type="SAM" id="MobiDB-lite"/>
    </source>
</evidence>
<evidence type="ECO:0000313" key="3">
    <source>
        <dbReference type="Proteomes" id="UP001500063"/>
    </source>
</evidence>
<protein>
    <recommendedName>
        <fullName evidence="4">Secreted protein</fullName>
    </recommendedName>
</protein>